<dbReference type="Gramene" id="TraesCS5A02G265200.2">
    <property type="protein sequence ID" value="TraesCS5A02G265200.2"/>
    <property type="gene ID" value="TraesCS5A02G265200"/>
</dbReference>
<dbReference type="Gramene" id="TraesCS5A03G0656900.2">
    <property type="protein sequence ID" value="TraesCS5A03G0656900.2.CDS"/>
    <property type="gene ID" value="TraesCS5A03G0656900"/>
</dbReference>
<evidence type="ECO:0000256" key="1">
    <source>
        <dbReference type="SAM" id="Coils"/>
    </source>
</evidence>
<dbReference type="Proteomes" id="UP000019116">
    <property type="component" value="Chromosome 5A"/>
</dbReference>
<sequence length="625" mass="68336">MAMAAAEGFDHAAPSGVPLPATRQEVQAAVAKAVELRALHAALRQRAAAPNAGARSSASRSPATIRLPPVVASPARSRTAATAAADEDYPVFTPTYDEEPMAMAAGLNDICHDNRSRSENWGGITLDRGGVGDDEAAYSDYDDCINGFSSCNSDFHYAPSSSENHLRSRGVNRIHPAFLQSAPLAGRFPASAGRATCAGEFKMPPSCGGAFRPATIGRDHGLNDAEALGFLGSSSRVPFSSSHQPPPSAHSRAKQRGSQILSWLFAKGKKKPKLETPPPTTAVIERGNMSQLLKEWGLLSLDSLRKELAEANAHRDAAQEDAAEMRSSLGELTTKMMSLEAYCLELKKALRQATDHSGGADTQSHSRRSSSRSIGASRELPGNGMPVSHEAMVEGFLQIASEARLSVKQLCKALIQQVEEPDNGLSDKLNLLLRPHQLAIIAGRHCSKAVLYHLEAVMNQTLYQDFENPSFQRNGAARHLDPGQGRRESFASFVALRNLSWSEVLRKGTRYYSEDLSRFCDQKMSCVVAALSWSWPWPEQLLQCFFVATKCVWLLHLLAFSFAPPLPILRVDEGRAFDQAYMEDILPDRRQAQDPLRVKVMVMPGFYVQDRVLKCKVLTTKQQDQ</sequence>
<name>A0A3B6KL25_WHEAT</name>
<feature type="domain" description="GIL1/IRKI C-terminal" evidence="3">
    <location>
        <begin position="568"/>
        <end position="618"/>
    </location>
</feature>
<feature type="coiled-coil region" evidence="1">
    <location>
        <begin position="301"/>
        <end position="328"/>
    </location>
</feature>
<organism evidence="4">
    <name type="scientific">Triticum aestivum</name>
    <name type="common">Wheat</name>
    <dbReference type="NCBI Taxonomy" id="4565"/>
    <lineage>
        <taxon>Eukaryota</taxon>
        <taxon>Viridiplantae</taxon>
        <taxon>Streptophyta</taxon>
        <taxon>Embryophyta</taxon>
        <taxon>Tracheophyta</taxon>
        <taxon>Spermatophyta</taxon>
        <taxon>Magnoliopsida</taxon>
        <taxon>Liliopsida</taxon>
        <taxon>Poales</taxon>
        <taxon>Poaceae</taxon>
        <taxon>BOP clade</taxon>
        <taxon>Pooideae</taxon>
        <taxon>Triticodae</taxon>
        <taxon>Triticeae</taxon>
        <taxon>Triticinae</taxon>
        <taxon>Triticum</taxon>
    </lineage>
</organism>
<dbReference type="AlphaFoldDB" id="A0A3B6KL25"/>
<evidence type="ECO:0000313" key="4">
    <source>
        <dbReference type="EnsemblPlants" id="TraesCS5A02G265200.2"/>
    </source>
</evidence>
<feature type="region of interest" description="Disordered" evidence="2">
    <location>
        <begin position="354"/>
        <end position="387"/>
    </location>
</feature>
<accession>A0A3B6KL25</accession>
<dbReference type="KEGG" id="taes:123104165"/>
<dbReference type="Gramene" id="TraesMAC5A03G02685060.1">
    <property type="protein sequence ID" value="TraesMAC5A03G02685060.1"/>
    <property type="gene ID" value="TraesMAC5A03G02685060"/>
</dbReference>
<dbReference type="Pfam" id="PF24994">
    <property type="entry name" value="GIL1_IRKI_C"/>
    <property type="match status" value="1"/>
</dbReference>
<protein>
    <recommendedName>
        <fullName evidence="3">GIL1/IRKI C-terminal domain-containing protein</fullName>
    </recommendedName>
</protein>
<proteinExistence type="predicted"/>
<keyword evidence="1" id="KW-0175">Coiled coil</keyword>
<feature type="region of interest" description="Disordered" evidence="2">
    <location>
        <begin position="236"/>
        <end position="255"/>
    </location>
</feature>
<feature type="region of interest" description="Disordered" evidence="2">
    <location>
        <begin position="47"/>
        <end position="71"/>
    </location>
</feature>
<dbReference type="PANTHER" id="PTHR31029">
    <property type="entry name" value="CYCLIN-DEPENDENT KINASE-LIKE PROTEIN"/>
    <property type="match status" value="1"/>
</dbReference>
<reference evidence="4" key="1">
    <citation type="submission" date="2018-08" db="EMBL/GenBank/DDBJ databases">
        <authorList>
            <person name="Rossello M."/>
        </authorList>
    </citation>
    <scope>NUCLEOTIDE SEQUENCE [LARGE SCALE GENOMIC DNA]</scope>
    <source>
        <strain evidence="4">cv. Chinese Spring</strain>
    </source>
</reference>
<evidence type="ECO:0000259" key="3">
    <source>
        <dbReference type="Pfam" id="PF24994"/>
    </source>
</evidence>
<dbReference type="InterPro" id="IPR042316">
    <property type="entry name" value="IRKI-like"/>
</dbReference>
<dbReference type="GeneID" id="123104165"/>
<gene>
    <name evidence="4" type="primary">LOC123104165</name>
</gene>
<evidence type="ECO:0000256" key="2">
    <source>
        <dbReference type="SAM" id="MobiDB-lite"/>
    </source>
</evidence>
<dbReference type="RefSeq" id="XP_044381861.1">
    <property type="nucleotide sequence ID" value="XM_044525926.1"/>
</dbReference>
<feature type="compositionally biased region" description="Low complexity" evidence="2">
    <location>
        <begin position="47"/>
        <end position="63"/>
    </location>
</feature>
<evidence type="ECO:0000313" key="5">
    <source>
        <dbReference type="Proteomes" id="UP000019116"/>
    </source>
</evidence>
<dbReference type="EnsemblPlants" id="TraesCS5A02G265200.2">
    <property type="protein sequence ID" value="TraesCS5A02G265200.2"/>
    <property type="gene ID" value="TraesCS5A02G265200"/>
</dbReference>
<dbReference type="PANTHER" id="PTHR31029:SF8">
    <property type="entry name" value="OS09G0488800 PROTEIN"/>
    <property type="match status" value="1"/>
</dbReference>
<dbReference type="InterPro" id="IPR056813">
    <property type="entry name" value="GIL1_IRKI_C"/>
</dbReference>
<dbReference type="OrthoDB" id="785851at2759"/>
<keyword evidence="5" id="KW-1185">Reference proteome</keyword>
<reference evidence="4" key="2">
    <citation type="submission" date="2018-10" db="UniProtKB">
        <authorList>
            <consortium name="EnsemblPlants"/>
        </authorList>
    </citation>
    <scope>IDENTIFICATION</scope>
</reference>